<keyword evidence="2" id="KW-1185">Reference proteome</keyword>
<name>A0A2V4RPJ5_9PROT</name>
<dbReference type="Pfam" id="PF04229">
    <property type="entry name" value="GrpB"/>
    <property type="match status" value="1"/>
</dbReference>
<protein>
    <submittedName>
        <fullName evidence="1">Uncharacterized protein</fullName>
    </submittedName>
</protein>
<gene>
    <name evidence="1" type="ORF">CFR76_04065</name>
</gene>
<dbReference type="PANTHER" id="PTHR34822">
    <property type="entry name" value="GRPB DOMAIN PROTEIN (AFU_ORTHOLOGUE AFUA_1G01530)"/>
    <property type="match status" value="1"/>
</dbReference>
<reference evidence="1 2" key="1">
    <citation type="submission" date="2017-07" db="EMBL/GenBank/DDBJ databases">
        <title>A draft genome sequence of Komagataeibacter swingsii LMG 22125.</title>
        <authorList>
            <person name="Skraban J."/>
            <person name="Cleenwerck I."/>
            <person name="Vandamme P."/>
            <person name="Trcek J."/>
        </authorList>
    </citation>
    <scope>NUCLEOTIDE SEQUENCE [LARGE SCALE GENOMIC DNA]</scope>
    <source>
        <strain evidence="1 2">LMG 22125</strain>
    </source>
</reference>
<sequence length="104" mass="11544">MATAKGEKLHRAFPGVIAAVEHIGSTAIAGIRRVQLHGYRQSSPEITRHAAFRNDLRASPDATAAYDAFKQRCRQRLPEGSHAYSDCQSQRIQHRETMAMAALE</sequence>
<dbReference type="InterPro" id="IPR043519">
    <property type="entry name" value="NT_sf"/>
</dbReference>
<dbReference type="AlphaFoldDB" id="A0A2V4RPJ5"/>
<evidence type="ECO:0000313" key="1">
    <source>
        <dbReference type="EMBL" id="PYD70545.1"/>
    </source>
</evidence>
<dbReference type="Gene3D" id="3.30.460.10">
    <property type="entry name" value="Beta Polymerase, domain 2"/>
    <property type="match status" value="1"/>
</dbReference>
<accession>A0A2V4RPJ5</accession>
<dbReference type="Proteomes" id="UP000247371">
    <property type="component" value="Unassembled WGS sequence"/>
</dbReference>
<proteinExistence type="predicted"/>
<dbReference type="PANTHER" id="PTHR34822:SF1">
    <property type="entry name" value="GRPB FAMILY PROTEIN"/>
    <property type="match status" value="1"/>
</dbReference>
<organism evidence="1 2">
    <name type="scientific">Komagataeibacter swingsii</name>
    <dbReference type="NCBI Taxonomy" id="215220"/>
    <lineage>
        <taxon>Bacteria</taxon>
        <taxon>Pseudomonadati</taxon>
        <taxon>Pseudomonadota</taxon>
        <taxon>Alphaproteobacteria</taxon>
        <taxon>Acetobacterales</taxon>
        <taxon>Acetobacteraceae</taxon>
        <taxon>Komagataeibacter</taxon>
    </lineage>
</organism>
<comment type="caution">
    <text evidence="1">The sequence shown here is derived from an EMBL/GenBank/DDBJ whole genome shotgun (WGS) entry which is preliminary data.</text>
</comment>
<dbReference type="EMBL" id="NKUB01000003">
    <property type="protein sequence ID" value="PYD70545.1"/>
    <property type="molecule type" value="Genomic_DNA"/>
</dbReference>
<dbReference type="InterPro" id="IPR007344">
    <property type="entry name" value="GrpB/CoaE"/>
</dbReference>
<dbReference type="SUPFAM" id="SSF81301">
    <property type="entry name" value="Nucleotidyltransferase"/>
    <property type="match status" value="1"/>
</dbReference>
<evidence type="ECO:0000313" key="2">
    <source>
        <dbReference type="Proteomes" id="UP000247371"/>
    </source>
</evidence>
<dbReference type="RefSeq" id="WP_110555965.1">
    <property type="nucleotide sequence ID" value="NZ_NKUB01000003.1"/>
</dbReference>